<sequence length="325" mass="36172">MEDRAWIDSSQKAADLLASGVKLWLREDLRDIETQLSQWRTHQRFTLRRLDGTKITVPNHIYGVDKPIRKPFVLFHHHWGLMVEKPRNIPPEGYLCSYVVMWDNVSLKTFYPPVPGAQCFFEQMNTDWKLSNTCNAFRSRLHQILSPGRGQPDGLEMAAVKKVTKVICFGLGDMAARGLDWVRLQNAQLPDKLRQGESAFMNWSSFTQHAAALTILSVVESLTAAPSPASSSSADTIPQPPQVRLLTQDPAYSPATLSILQNIGKFQVVGEYGAGGFAEVDDDCIIFAPFVAAPVKQIVEALARPVAMIYSDFGPDIIQTQAGCR</sequence>
<dbReference type="EMBL" id="JAQQWP010000001">
    <property type="protein sequence ID" value="KAK8132187.1"/>
    <property type="molecule type" value="Genomic_DNA"/>
</dbReference>
<protein>
    <recommendedName>
        <fullName evidence="3">SRR1-like domain-containing protein</fullName>
    </recommendedName>
</protein>
<reference evidence="1 2" key="1">
    <citation type="submission" date="2023-01" db="EMBL/GenBank/DDBJ databases">
        <title>Analysis of 21 Apiospora genomes using comparative genomics revels a genus with tremendous synthesis potential of carbohydrate active enzymes and secondary metabolites.</title>
        <authorList>
            <person name="Sorensen T."/>
        </authorList>
    </citation>
    <scope>NUCLEOTIDE SEQUENCE [LARGE SCALE GENOMIC DNA]</scope>
    <source>
        <strain evidence="1 2">CBS 117206</strain>
    </source>
</reference>
<dbReference type="Proteomes" id="UP001392437">
    <property type="component" value="Unassembled WGS sequence"/>
</dbReference>
<dbReference type="PANTHER" id="PTHR42080:SF3">
    <property type="entry name" value="SRR1-LIKE DOMAIN-CONTAINING PROTEIN"/>
    <property type="match status" value="1"/>
</dbReference>
<proteinExistence type="predicted"/>
<evidence type="ECO:0000313" key="1">
    <source>
        <dbReference type="EMBL" id="KAK8132187.1"/>
    </source>
</evidence>
<organism evidence="1 2">
    <name type="scientific">Apiospora kogelbergensis</name>
    <dbReference type="NCBI Taxonomy" id="1337665"/>
    <lineage>
        <taxon>Eukaryota</taxon>
        <taxon>Fungi</taxon>
        <taxon>Dikarya</taxon>
        <taxon>Ascomycota</taxon>
        <taxon>Pezizomycotina</taxon>
        <taxon>Sordariomycetes</taxon>
        <taxon>Xylariomycetidae</taxon>
        <taxon>Amphisphaeriales</taxon>
        <taxon>Apiosporaceae</taxon>
        <taxon>Apiospora</taxon>
    </lineage>
</organism>
<dbReference type="PANTHER" id="PTHR42080">
    <property type="entry name" value="SRR1 DOMAIN-CONTAINING PROTEIN"/>
    <property type="match status" value="1"/>
</dbReference>
<evidence type="ECO:0008006" key="3">
    <source>
        <dbReference type="Google" id="ProtNLM"/>
    </source>
</evidence>
<comment type="caution">
    <text evidence="1">The sequence shown here is derived from an EMBL/GenBank/DDBJ whole genome shotgun (WGS) entry which is preliminary data.</text>
</comment>
<dbReference type="AlphaFoldDB" id="A0AAW0RBJ6"/>
<evidence type="ECO:0000313" key="2">
    <source>
        <dbReference type="Proteomes" id="UP001392437"/>
    </source>
</evidence>
<accession>A0AAW0RBJ6</accession>
<name>A0AAW0RBJ6_9PEZI</name>
<gene>
    <name evidence="1" type="ORF">PG999_000360</name>
</gene>
<keyword evidence="2" id="KW-1185">Reference proteome</keyword>